<evidence type="ECO:0000313" key="2">
    <source>
        <dbReference type="Proteomes" id="UP000265816"/>
    </source>
</evidence>
<proteinExistence type="predicted"/>
<comment type="caution">
    <text evidence="1">The sequence shown here is derived from an EMBL/GenBank/DDBJ whole genome shotgun (WGS) entry which is preliminary data.</text>
</comment>
<sequence length="82" mass="9767">MPVGQSMKVACFKKLEDGSEVFVREFNTLAEACKWSTENKIMGVGWVHKSIKDNIYPELHYVNWRKYPNANKYRFEKICDYR</sequence>
<evidence type="ECO:0000313" key="1">
    <source>
        <dbReference type="EMBL" id="RID83925.1"/>
    </source>
</evidence>
<dbReference type="RefSeq" id="WP_119113700.1">
    <property type="nucleotide sequence ID" value="NZ_CBCSEO010000005.1"/>
</dbReference>
<dbReference type="EMBL" id="QWVT01000024">
    <property type="protein sequence ID" value="RID83925.1"/>
    <property type="molecule type" value="Genomic_DNA"/>
</dbReference>
<reference evidence="1 2" key="1">
    <citation type="submission" date="2018-08" db="EMBL/GenBank/DDBJ databases">
        <title>Bacillus jemisoniae sp. nov., Bacillus chryseoplanitiae sp. nov., Bacillus resnikiae sp. nov., and Bacillus frankliniae sp. nov., isolated from Viking spacecraft and associated surfaces.</title>
        <authorList>
            <person name="Seuylemezian A."/>
            <person name="Vaishampayan P."/>
        </authorList>
    </citation>
    <scope>NUCLEOTIDE SEQUENCE [LARGE SCALE GENOMIC DNA]</scope>
    <source>
        <strain evidence="1 2">JJ-247</strain>
    </source>
</reference>
<name>A0A398B257_9BACI</name>
<organism evidence="1 2">
    <name type="scientific">Mesobacillus zeae</name>
    <dbReference type="NCBI Taxonomy" id="1917180"/>
    <lineage>
        <taxon>Bacteria</taxon>
        <taxon>Bacillati</taxon>
        <taxon>Bacillota</taxon>
        <taxon>Bacilli</taxon>
        <taxon>Bacillales</taxon>
        <taxon>Bacillaceae</taxon>
        <taxon>Mesobacillus</taxon>
    </lineage>
</organism>
<dbReference type="AlphaFoldDB" id="A0A398B257"/>
<accession>A0A398B257</accession>
<dbReference type="Proteomes" id="UP000265816">
    <property type="component" value="Unassembled WGS sequence"/>
</dbReference>
<protein>
    <submittedName>
        <fullName evidence="1">Uncharacterized protein</fullName>
    </submittedName>
</protein>
<keyword evidence="2" id="KW-1185">Reference proteome</keyword>
<gene>
    <name evidence="1" type="ORF">D1970_15120</name>
</gene>